<evidence type="ECO:0000256" key="9">
    <source>
        <dbReference type="RuleBase" id="RU369079"/>
    </source>
</evidence>
<protein>
    <recommendedName>
        <fullName evidence="9">TRAP transporter small permease protein</fullName>
    </recommendedName>
</protein>
<evidence type="ECO:0000256" key="5">
    <source>
        <dbReference type="ARBA" id="ARBA00022692"/>
    </source>
</evidence>
<keyword evidence="12" id="KW-1185">Reference proteome</keyword>
<feature type="transmembrane region" description="Helical" evidence="9">
    <location>
        <begin position="61"/>
        <end position="79"/>
    </location>
</feature>
<feature type="transmembrane region" description="Helical" evidence="9">
    <location>
        <begin position="30"/>
        <end position="49"/>
    </location>
</feature>
<comment type="caution">
    <text evidence="11">The sequence shown here is derived from an EMBL/GenBank/DDBJ whole genome shotgun (WGS) entry which is preliminary data.</text>
</comment>
<dbReference type="Pfam" id="PF04290">
    <property type="entry name" value="DctQ"/>
    <property type="match status" value="1"/>
</dbReference>
<comment type="subunit">
    <text evidence="9">The complex comprises the extracytoplasmic solute receptor protein and the two transmembrane proteins.</text>
</comment>
<dbReference type="EMBL" id="QEQK01000006">
    <property type="protein sequence ID" value="PWN56298.1"/>
    <property type="molecule type" value="Genomic_DNA"/>
</dbReference>
<evidence type="ECO:0000256" key="3">
    <source>
        <dbReference type="ARBA" id="ARBA00022475"/>
    </source>
</evidence>
<evidence type="ECO:0000256" key="6">
    <source>
        <dbReference type="ARBA" id="ARBA00022989"/>
    </source>
</evidence>
<dbReference type="OrthoDB" id="9795655at2"/>
<feature type="transmembrane region" description="Helical" evidence="9">
    <location>
        <begin position="150"/>
        <end position="171"/>
    </location>
</feature>
<name>A0A363ULK0_9GAMM</name>
<evidence type="ECO:0000256" key="4">
    <source>
        <dbReference type="ARBA" id="ARBA00022519"/>
    </source>
</evidence>
<reference evidence="11 12" key="1">
    <citation type="submission" date="2018-05" db="EMBL/GenBank/DDBJ databases">
        <title>Abyssibacter profundi OUC007T gen. nov., sp. nov, a marine bacterium isolated from seawater of the Mariana Trench.</title>
        <authorList>
            <person name="Zhou S."/>
        </authorList>
    </citation>
    <scope>NUCLEOTIDE SEQUENCE [LARGE SCALE GENOMIC DNA]</scope>
    <source>
        <strain evidence="11 12">OUC007</strain>
    </source>
</reference>
<dbReference type="AlphaFoldDB" id="A0A363ULK0"/>
<keyword evidence="6 9" id="KW-1133">Transmembrane helix</keyword>
<dbReference type="GO" id="GO:0022857">
    <property type="term" value="F:transmembrane transporter activity"/>
    <property type="evidence" value="ECO:0007669"/>
    <property type="project" value="UniProtKB-UniRule"/>
</dbReference>
<sequence>MIDQSRARESALERAAGYAAALPTWIGRTAAWMAVVMALLCFAIVALRYGWSLGWVAMQEGLTAANATLFMLALAWVLGTDGHVRVDVFYSRFSPRRKCWIDLIGTVLLLWPVCGYVMIESLDYVAAAWRVREGSREPGGLPGVYLIKTLIPVAASLLMLQGLAIAFRAWAALRRPS</sequence>
<comment type="similarity">
    <text evidence="8 9">Belongs to the TRAP transporter small permease family.</text>
</comment>
<organism evidence="11 12">
    <name type="scientific">Abyssibacter profundi</name>
    <dbReference type="NCBI Taxonomy" id="2182787"/>
    <lineage>
        <taxon>Bacteria</taxon>
        <taxon>Pseudomonadati</taxon>
        <taxon>Pseudomonadota</taxon>
        <taxon>Gammaproteobacteria</taxon>
        <taxon>Chromatiales</taxon>
        <taxon>Oceanococcaceae</taxon>
        <taxon>Abyssibacter</taxon>
    </lineage>
</organism>
<proteinExistence type="inferred from homology"/>
<keyword evidence="7 9" id="KW-0472">Membrane</keyword>
<evidence type="ECO:0000256" key="2">
    <source>
        <dbReference type="ARBA" id="ARBA00022448"/>
    </source>
</evidence>
<evidence type="ECO:0000313" key="12">
    <source>
        <dbReference type="Proteomes" id="UP000251800"/>
    </source>
</evidence>
<evidence type="ECO:0000256" key="8">
    <source>
        <dbReference type="ARBA" id="ARBA00038436"/>
    </source>
</evidence>
<gene>
    <name evidence="11" type="ORF">DEH80_08520</name>
</gene>
<comment type="subcellular location">
    <subcellularLocation>
        <location evidence="1 9">Cell inner membrane</location>
        <topology evidence="1 9">Multi-pass membrane protein</topology>
    </subcellularLocation>
</comment>
<keyword evidence="4 9" id="KW-0997">Cell inner membrane</keyword>
<keyword evidence="3" id="KW-1003">Cell membrane</keyword>
<dbReference type="GO" id="GO:0005886">
    <property type="term" value="C:plasma membrane"/>
    <property type="evidence" value="ECO:0007669"/>
    <property type="project" value="UniProtKB-SubCell"/>
</dbReference>
<evidence type="ECO:0000256" key="1">
    <source>
        <dbReference type="ARBA" id="ARBA00004429"/>
    </source>
</evidence>
<keyword evidence="2 9" id="KW-0813">Transport</keyword>
<accession>A0A363ULK0</accession>
<evidence type="ECO:0000256" key="7">
    <source>
        <dbReference type="ARBA" id="ARBA00023136"/>
    </source>
</evidence>
<dbReference type="RefSeq" id="WP_109720069.1">
    <property type="nucleotide sequence ID" value="NZ_QEQK01000006.1"/>
</dbReference>
<dbReference type="InterPro" id="IPR007387">
    <property type="entry name" value="TRAP_DctQ"/>
</dbReference>
<feature type="transmembrane region" description="Helical" evidence="9">
    <location>
        <begin position="100"/>
        <end position="119"/>
    </location>
</feature>
<dbReference type="Proteomes" id="UP000251800">
    <property type="component" value="Unassembled WGS sequence"/>
</dbReference>
<keyword evidence="5 9" id="KW-0812">Transmembrane</keyword>
<comment type="function">
    <text evidence="9">Part of the tripartite ATP-independent periplasmic (TRAP) transport system.</text>
</comment>
<dbReference type="PANTHER" id="PTHR35011:SF4">
    <property type="entry name" value="SLL1102 PROTEIN"/>
    <property type="match status" value="1"/>
</dbReference>
<dbReference type="InterPro" id="IPR055348">
    <property type="entry name" value="DctQ"/>
</dbReference>
<evidence type="ECO:0000259" key="10">
    <source>
        <dbReference type="Pfam" id="PF04290"/>
    </source>
</evidence>
<evidence type="ECO:0000313" key="11">
    <source>
        <dbReference type="EMBL" id="PWN56298.1"/>
    </source>
</evidence>
<feature type="domain" description="Tripartite ATP-independent periplasmic transporters DctQ component" evidence="10">
    <location>
        <begin position="37"/>
        <end position="170"/>
    </location>
</feature>
<dbReference type="PANTHER" id="PTHR35011">
    <property type="entry name" value="2,3-DIKETO-L-GULONATE TRAP TRANSPORTER SMALL PERMEASE PROTEIN YIAM"/>
    <property type="match status" value="1"/>
</dbReference>